<dbReference type="Proteomes" id="UP000032483">
    <property type="component" value="Unassembled WGS sequence"/>
</dbReference>
<evidence type="ECO:0000313" key="11">
    <source>
        <dbReference type="Proteomes" id="UP000053433"/>
    </source>
</evidence>
<keyword evidence="2 4" id="KW-0479">Metal-binding</keyword>
<accession>A0A0D8IUJ8</accession>
<keyword evidence="3 4" id="KW-0862">Zinc</keyword>
<evidence type="ECO:0000313" key="8">
    <source>
        <dbReference type="EMBL" id="MTS28028.1"/>
    </source>
</evidence>
<gene>
    <name evidence="4" type="primary">hypA</name>
    <name evidence="6" type="ORF">ASJ35_17770</name>
    <name evidence="7" type="ORF">FYJ76_13520</name>
    <name evidence="9" type="ORF">GMD52_13975</name>
    <name evidence="8" type="ORF">GMD59_12130</name>
    <name evidence="5" type="ORF">TQ39_18515</name>
</gene>
<feature type="binding site" evidence="4">
    <location>
        <position position="74"/>
    </location>
    <ligand>
        <name>Zn(2+)</name>
        <dbReference type="ChEBI" id="CHEBI:29105"/>
    </ligand>
</feature>
<keyword evidence="10" id="KW-1185">Reference proteome</keyword>
<reference evidence="13 14" key="3">
    <citation type="journal article" date="2019" name="Nat. Med.">
        <title>A library of human gut bacterial isolates paired with longitudinal multiomics data enables mechanistic microbiome research.</title>
        <authorList>
            <person name="Poyet M."/>
            <person name="Groussin M."/>
            <person name="Gibbons S.M."/>
            <person name="Avila-Pacheco J."/>
            <person name="Jiang X."/>
            <person name="Kearney S.M."/>
            <person name="Perrotta A.R."/>
            <person name="Berdy B."/>
            <person name="Zhao S."/>
            <person name="Lieberman T.D."/>
            <person name="Swanson P.K."/>
            <person name="Smith M."/>
            <person name="Roesemann S."/>
            <person name="Alexander J.E."/>
            <person name="Rich S.A."/>
            <person name="Livny J."/>
            <person name="Vlamakis H."/>
            <person name="Clish C."/>
            <person name="Bullock K."/>
            <person name="Deik A."/>
            <person name="Scott J."/>
            <person name="Pierce K.A."/>
            <person name="Xavier R.J."/>
            <person name="Alm E.J."/>
        </authorList>
    </citation>
    <scope>NUCLEOTIDE SEQUENCE [LARGE SCALE GENOMIC DNA]</scope>
    <source>
        <strain evidence="8 14">BIOML-A4</strain>
        <strain evidence="9 13">BIOML-A7</strain>
    </source>
</reference>
<reference evidence="5" key="1">
    <citation type="submission" date="2015-02" db="EMBL/GenBank/DDBJ databases">
        <title>A novel member of the family Ruminococcaceae isolated from human feces.</title>
        <authorList>
            <person name="Shkoporov A.N."/>
            <person name="Chaplin A.V."/>
            <person name="Motuzova O.V."/>
            <person name="Kafarskaia L.I."/>
            <person name="Khokhlova E.V."/>
            <person name="Efimov B.A."/>
        </authorList>
    </citation>
    <scope>NUCLEOTIDE SEQUENCE [LARGE SCALE GENOMIC DNA]</scope>
    <source>
        <strain evidence="5">585-1</strain>
    </source>
</reference>
<dbReference type="Proteomes" id="UP000431913">
    <property type="component" value="Unassembled WGS sequence"/>
</dbReference>
<dbReference type="GO" id="GO:0051604">
    <property type="term" value="P:protein maturation"/>
    <property type="evidence" value="ECO:0007669"/>
    <property type="project" value="InterPro"/>
</dbReference>
<dbReference type="Gene3D" id="3.30.2320.80">
    <property type="match status" value="1"/>
</dbReference>
<keyword evidence="1 4" id="KW-0533">Nickel</keyword>
<dbReference type="EMBL" id="WMZR01000020">
    <property type="protein sequence ID" value="MTS52632.1"/>
    <property type="molecule type" value="Genomic_DNA"/>
</dbReference>
<dbReference type="InterPro" id="IPR000688">
    <property type="entry name" value="HypA/HybF"/>
</dbReference>
<dbReference type="PATRIC" id="fig|1550024.3.peg.4247"/>
<dbReference type="Proteomes" id="UP000472755">
    <property type="component" value="Unassembled WGS sequence"/>
</dbReference>
<comment type="similarity">
    <text evidence="4">Belongs to the HypA/HybF family.</text>
</comment>
<dbReference type="Proteomes" id="UP000449193">
    <property type="component" value="Unassembled WGS sequence"/>
</dbReference>
<dbReference type="EMBL" id="VUNJ01000017">
    <property type="protein sequence ID" value="MST92935.1"/>
    <property type="molecule type" value="Genomic_DNA"/>
</dbReference>
<evidence type="ECO:0000313" key="13">
    <source>
        <dbReference type="Proteomes" id="UP000449193"/>
    </source>
</evidence>
<evidence type="ECO:0000313" key="9">
    <source>
        <dbReference type="EMBL" id="MTS52632.1"/>
    </source>
</evidence>
<dbReference type="EMBL" id="WMZU01000019">
    <property type="protein sequence ID" value="MTS28028.1"/>
    <property type="molecule type" value="Genomic_DNA"/>
</dbReference>
<name>A0A0D8IUJ8_9FIRM</name>
<dbReference type="HAMAP" id="MF_00213">
    <property type="entry name" value="HypA_HybF"/>
    <property type="match status" value="1"/>
</dbReference>
<reference evidence="7 12" key="4">
    <citation type="submission" date="2019-08" db="EMBL/GenBank/DDBJ databases">
        <title>In-depth cultivation of the pig gut microbiome towards novel bacterial diversity and tailored functional studies.</title>
        <authorList>
            <person name="Wylensek D."/>
            <person name="Hitch T.C.A."/>
            <person name="Clavel T."/>
        </authorList>
    </citation>
    <scope>NUCLEOTIDE SEQUENCE [LARGE SCALE GENOMIC DNA]</scope>
    <source>
        <strain evidence="7 12">WCA3-601-WT-6J</strain>
    </source>
</reference>
<dbReference type="PANTHER" id="PTHR34535:SF3">
    <property type="entry name" value="HYDROGENASE MATURATION FACTOR HYPA"/>
    <property type="match status" value="1"/>
</dbReference>
<dbReference type="GO" id="GO:0008270">
    <property type="term" value="F:zinc ion binding"/>
    <property type="evidence" value="ECO:0007669"/>
    <property type="project" value="UniProtKB-UniRule"/>
</dbReference>
<organism evidence="5 10">
    <name type="scientific">Ruthenibacterium lactatiformans</name>
    <dbReference type="NCBI Taxonomy" id="1550024"/>
    <lineage>
        <taxon>Bacteria</taxon>
        <taxon>Bacillati</taxon>
        <taxon>Bacillota</taxon>
        <taxon>Clostridia</taxon>
        <taxon>Eubacteriales</taxon>
        <taxon>Oscillospiraceae</taxon>
        <taxon>Ruthenibacterium</taxon>
    </lineage>
</organism>
<dbReference type="PANTHER" id="PTHR34535">
    <property type="entry name" value="HYDROGENASE MATURATION FACTOR HYPA"/>
    <property type="match status" value="1"/>
</dbReference>
<evidence type="ECO:0000313" key="5">
    <source>
        <dbReference type="EMBL" id="KJF38360.1"/>
    </source>
</evidence>
<evidence type="ECO:0000313" key="6">
    <source>
        <dbReference type="EMBL" id="KUE74704.1"/>
    </source>
</evidence>
<protein>
    <recommendedName>
        <fullName evidence="4">Hydrogenase maturation factor HypA</fullName>
    </recommendedName>
</protein>
<feature type="binding site" evidence="4">
    <location>
        <position position="93"/>
    </location>
    <ligand>
        <name>Zn(2+)</name>
        <dbReference type="ChEBI" id="CHEBI:29105"/>
    </ligand>
</feature>
<dbReference type="EMBL" id="LMUA01000047">
    <property type="protein sequence ID" value="KUE74704.1"/>
    <property type="molecule type" value="Genomic_DNA"/>
</dbReference>
<dbReference type="EMBL" id="JXXK01000048">
    <property type="protein sequence ID" value="KJF38360.1"/>
    <property type="molecule type" value="Genomic_DNA"/>
</dbReference>
<comment type="function">
    <text evidence="4">Involved in the maturation of [NiFe] hydrogenases. Required for nickel insertion into the metal center of the hydrogenase.</text>
</comment>
<dbReference type="GO" id="GO:0016151">
    <property type="term" value="F:nickel cation binding"/>
    <property type="evidence" value="ECO:0007669"/>
    <property type="project" value="UniProtKB-UniRule"/>
</dbReference>
<dbReference type="Pfam" id="PF01155">
    <property type="entry name" value="HypA"/>
    <property type="match status" value="1"/>
</dbReference>
<dbReference type="Proteomes" id="UP000053433">
    <property type="component" value="Unassembled WGS sequence"/>
</dbReference>
<feature type="binding site" evidence="4">
    <location>
        <position position="2"/>
    </location>
    <ligand>
        <name>Ni(2+)</name>
        <dbReference type="ChEBI" id="CHEBI:49786"/>
    </ligand>
</feature>
<feature type="binding site" evidence="4">
    <location>
        <position position="77"/>
    </location>
    <ligand>
        <name>Zn(2+)</name>
        <dbReference type="ChEBI" id="CHEBI:29105"/>
    </ligand>
</feature>
<dbReference type="AlphaFoldDB" id="A0A0D8IUJ8"/>
<proteinExistence type="inferred from homology"/>
<evidence type="ECO:0000256" key="3">
    <source>
        <dbReference type="ARBA" id="ARBA00022833"/>
    </source>
</evidence>
<dbReference type="RefSeq" id="WP_009322405.1">
    <property type="nucleotide sequence ID" value="NZ_CAOJUJ010000068.1"/>
</dbReference>
<evidence type="ECO:0000256" key="2">
    <source>
        <dbReference type="ARBA" id="ARBA00022723"/>
    </source>
</evidence>
<sequence length="114" mass="12604">MHELGIVFHIIDSIEEVGRQNKLRRVSTVTLELGEVSGVVHTYLEDCWHWAAARSQLLNGSRLAIEALPAVTLCEDCGSTYATVEHGKTCPFCQSPRTHLVSGNEINIKEIEAC</sequence>
<evidence type="ECO:0000313" key="12">
    <source>
        <dbReference type="Proteomes" id="UP000431913"/>
    </source>
</evidence>
<evidence type="ECO:0000313" key="14">
    <source>
        <dbReference type="Proteomes" id="UP000472755"/>
    </source>
</evidence>
<dbReference type="PIRSF" id="PIRSF004761">
    <property type="entry name" value="Hydrgn_mat_HypA"/>
    <property type="match status" value="1"/>
</dbReference>
<evidence type="ECO:0000313" key="7">
    <source>
        <dbReference type="EMBL" id="MST92935.1"/>
    </source>
</evidence>
<feature type="binding site" evidence="4">
    <location>
        <position position="90"/>
    </location>
    <ligand>
        <name>Zn(2+)</name>
        <dbReference type="ChEBI" id="CHEBI:29105"/>
    </ligand>
</feature>
<accession>A0A0W7TLJ1</accession>
<evidence type="ECO:0000256" key="1">
    <source>
        <dbReference type="ARBA" id="ARBA00022596"/>
    </source>
</evidence>
<comment type="caution">
    <text evidence="5">The sequence shown here is derived from an EMBL/GenBank/DDBJ whole genome shotgun (WGS) entry which is preliminary data.</text>
</comment>
<evidence type="ECO:0000256" key="4">
    <source>
        <dbReference type="HAMAP-Rule" id="MF_00213"/>
    </source>
</evidence>
<dbReference type="GeneID" id="42858530"/>
<reference evidence="6 11" key="2">
    <citation type="submission" date="2015-10" db="EMBL/GenBank/DDBJ databases">
        <title>A novel member of the family Ruminococcaceae isolated from human faeces.</title>
        <authorList>
            <person name="Shkoporov A.N."/>
            <person name="Chaplin A.V."/>
            <person name="Motuzova O.V."/>
            <person name="Kafarskaia L.I."/>
            <person name="Efimov B.A."/>
        </authorList>
    </citation>
    <scope>NUCLEOTIDE SEQUENCE [LARGE SCALE GENOMIC DNA]</scope>
    <source>
        <strain evidence="6 11">668</strain>
    </source>
</reference>
<evidence type="ECO:0000313" key="10">
    <source>
        <dbReference type="Proteomes" id="UP000032483"/>
    </source>
</evidence>